<accession>B6H1P0</accession>
<dbReference type="BioCyc" id="PCHR:PC13G01280-MONOMER"/>
<keyword evidence="2" id="KW-1185">Reference proteome</keyword>
<evidence type="ECO:0000313" key="1">
    <source>
        <dbReference type="EMBL" id="CAP91197.1"/>
    </source>
</evidence>
<evidence type="ECO:0000313" key="2">
    <source>
        <dbReference type="Proteomes" id="UP000000724"/>
    </source>
</evidence>
<dbReference type="GeneID" id="8305632"/>
<dbReference type="InterPro" id="IPR036397">
    <property type="entry name" value="RNaseH_sf"/>
</dbReference>
<name>B6H1P0_PENRW</name>
<dbReference type="AlphaFoldDB" id="B6H1P0"/>
<dbReference type="EMBL" id="AM920428">
    <property type="protein sequence ID" value="CAP91197.1"/>
    <property type="molecule type" value="Genomic_DNA"/>
</dbReference>
<organism evidence="1 2">
    <name type="scientific">Penicillium rubens (strain ATCC 28089 / DSM 1075 / NRRL 1951 / Wisconsin 54-1255)</name>
    <name type="common">Penicillium chrysogenum</name>
    <dbReference type="NCBI Taxonomy" id="500485"/>
    <lineage>
        <taxon>Eukaryota</taxon>
        <taxon>Fungi</taxon>
        <taxon>Dikarya</taxon>
        <taxon>Ascomycota</taxon>
        <taxon>Pezizomycotina</taxon>
        <taxon>Eurotiomycetes</taxon>
        <taxon>Eurotiomycetidae</taxon>
        <taxon>Eurotiales</taxon>
        <taxon>Aspergillaceae</taxon>
        <taxon>Penicillium</taxon>
        <taxon>Penicillium chrysogenum species complex</taxon>
    </lineage>
</organism>
<dbReference type="KEGG" id="pcs:N7525_002905"/>
<dbReference type="eggNOG" id="KOG1075">
    <property type="taxonomic scope" value="Eukaryota"/>
</dbReference>
<dbReference type="STRING" id="500485.B6H1P0"/>
<dbReference type="GO" id="GO:0003676">
    <property type="term" value="F:nucleic acid binding"/>
    <property type="evidence" value="ECO:0007669"/>
    <property type="project" value="InterPro"/>
</dbReference>
<protein>
    <submittedName>
        <fullName evidence="1">Pc13g01280 protein</fullName>
    </submittedName>
</protein>
<dbReference type="Proteomes" id="UP000000724">
    <property type="component" value="Contig Pc00c13"/>
</dbReference>
<proteinExistence type="predicted"/>
<gene>
    <name evidence="1" type="ORF">Pc13g01280</name>
    <name evidence="1" type="ORF">PCH_Pc13g01280</name>
</gene>
<dbReference type="Gene3D" id="3.30.420.10">
    <property type="entry name" value="Ribonuclease H-like superfamily/Ribonuclease H"/>
    <property type="match status" value="1"/>
</dbReference>
<dbReference type="VEuPathDB" id="FungiDB:PCH_Pc13g01280"/>
<dbReference type="OrthoDB" id="4364696at2759"/>
<dbReference type="HOGENOM" id="CLU_837037_0_0_1"/>
<dbReference type="CDD" id="cd09276">
    <property type="entry name" value="Rnase_HI_RT_non_LTR"/>
    <property type="match status" value="1"/>
</dbReference>
<sequence length="332" mass="36895">MERIASGFGRYLPIAEANNLIRTALLNVPFTQDVQVAGIGTTKTGYVIRFKDTASAEAARENNEWLRELGNETELVKPRFGAVVHHVPTEDWTSSETKKELFKRSWKRTTSRNGGFRIEYIGSYARLPLAEALKTMSLERLQELEMIDPTPLPPWRTEAFSAIEIEPDRETAIEQAKAAGSKSDVILYSDASGHNGHLGAAAIGFNKNSPEATESLQIQVGPMDRWAVHAAEPLGVLQAITLINNIALKHRRSMDTRVKSATTLSDSMSDLQAIQNPGNKSGQQIIHTILRAVTNTKTHGIAVRLQWVPVLYISRICTYIVSHFLKTNLEPR</sequence>
<reference evidence="1 2" key="1">
    <citation type="journal article" date="2008" name="Nat. Biotechnol.">
        <title>Genome sequencing and analysis of the filamentous fungus Penicillium chrysogenum.</title>
        <authorList>
            <person name="van den Berg M.A."/>
            <person name="Albang R."/>
            <person name="Albermann K."/>
            <person name="Badger J.H."/>
            <person name="Daran J.-M."/>
            <person name="Driessen A.J.M."/>
            <person name="Garcia-Estrada C."/>
            <person name="Fedorova N.D."/>
            <person name="Harris D.M."/>
            <person name="Heijne W.H.M."/>
            <person name="Joardar V.S."/>
            <person name="Kiel J.A.K.W."/>
            <person name="Kovalchuk A."/>
            <person name="Martin J.F."/>
            <person name="Nierman W.C."/>
            <person name="Nijland J.G."/>
            <person name="Pronk J.T."/>
            <person name="Roubos J.A."/>
            <person name="van der Klei I.J."/>
            <person name="van Peij N.N.M.E."/>
            <person name="Veenhuis M."/>
            <person name="von Doehren H."/>
            <person name="Wagner C."/>
            <person name="Wortman J.R."/>
            <person name="Bovenberg R.A.L."/>
        </authorList>
    </citation>
    <scope>NUCLEOTIDE SEQUENCE [LARGE SCALE GENOMIC DNA]</scope>
    <source>
        <strain evidence="2">ATCC 28089 / DSM 1075 / NRRL 1951 / Wisconsin 54-1255</strain>
    </source>
</reference>